<dbReference type="EMBL" id="LR796625">
    <property type="protein sequence ID" value="CAB4154854.1"/>
    <property type="molecule type" value="Genomic_DNA"/>
</dbReference>
<evidence type="ECO:0000313" key="2">
    <source>
        <dbReference type="EMBL" id="CAB4170799.1"/>
    </source>
</evidence>
<dbReference type="EMBL" id="LR796859">
    <property type="protein sequence ID" value="CAB4170799.1"/>
    <property type="molecule type" value="Genomic_DNA"/>
</dbReference>
<name>A0A6J5PFX9_9CAUD</name>
<accession>A0A6J5PFX9</accession>
<reference evidence="2" key="1">
    <citation type="submission" date="2020-05" db="EMBL/GenBank/DDBJ databases">
        <authorList>
            <person name="Chiriac C."/>
            <person name="Salcher M."/>
            <person name="Ghai R."/>
            <person name="Kavagutti S V."/>
        </authorList>
    </citation>
    <scope>NUCLEOTIDE SEQUENCE</scope>
</reference>
<evidence type="ECO:0000313" key="1">
    <source>
        <dbReference type="EMBL" id="CAB4154854.1"/>
    </source>
</evidence>
<dbReference type="EMBL" id="LR797270">
    <property type="protein sequence ID" value="CAB4198435.1"/>
    <property type="molecule type" value="Genomic_DNA"/>
</dbReference>
<gene>
    <name evidence="3" type="ORF">UFOVP1307_89</name>
    <name evidence="1" type="ORF">UFOVP651_34</name>
    <name evidence="2" type="ORF">UFOVP902_113</name>
</gene>
<protein>
    <submittedName>
        <fullName evidence="2">Uncharacterized protein</fullName>
    </submittedName>
</protein>
<evidence type="ECO:0000313" key="3">
    <source>
        <dbReference type="EMBL" id="CAB4198435.1"/>
    </source>
</evidence>
<sequence length="377" mass="42994">MDFKVKGTKLPSVPAGTQYRCTDWGIGCLDLGTSFHNWVSYGVTIFEGVEYVLAEMPDYTKDHILYMISTSDIERLATEQGMIKEELTELPEYWVVQCDCDYYSSDFEKVINYLNNQYGTNWSGMNHGDYYGFDGNGAHNGTDAWTNLSNFKNDPTVLTIEEFMKLSNQNTVVDFKVKGTKLPVITEGTSFRCVTWSGMDSCNWSGEANNLISFGTTTFNNETYILAEKANYTDDIHYMFLESTLQELAKKENLTNQKSETMITIKREQLQEIHDIACSTWKEKITDMAKRRPFGDISLTQPAVDEMFKAATNDQLPVLEKIFGKRVTLDMEAILRGIEVRENHSLAGVSFYLPYDYTWKIVEDDNGVSCLVPTEKE</sequence>
<organism evidence="2">
    <name type="scientific">uncultured Caudovirales phage</name>
    <dbReference type="NCBI Taxonomy" id="2100421"/>
    <lineage>
        <taxon>Viruses</taxon>
        <taxon>Duplodnaviria</taxon>
        <taxon>Heunggongvirae</taxon>
        <taxon>Uroviricota</taxon>
        <taxon>Caudoviricetes</taxon>
        <taxon>Peduoviridae</taxon>
        <taxon>Maltschvirus</taxon>
        <taxon>Maltschvirus maltsch</taxon>
    </lineage>
</organism>
<proteinExistence type="predicted"/>